<dbReference type="InterPro" id="IPR024403">
    <property type="entry name" value="DHOase_cat"/>
</dbReference>
<dbReference type="GO" id="GO:0005737">
    <property type="term" value="C:cytoplasm"/>
    <property type="evidence" value="ECO:0007669"/>
    <property type="project" value="TreeGrafter"/>
</dbReference>
<feature type="binding site" evidence="6">
    <location>
        <position position="177"/>
    </location>
    <ligand>
        <name>Zn(2+)</name>
        <dbReference type="ChEBI" id="CHEBI:29105"/>
        <label>2</label>
    </ligand>
</feature>
<feature type="binding site" evidence="6">
    <location>
        <position position="150"/>
    </location>
    <ligand>
        <name>Zn(2+)</name>
        <dbReference type="ChEBI" id="CHEBI:29105"/>
        <label>1</label>
    </ligand>
</feature>
<feature type="binding site" evidence="6">
    <location>
        <position position="230"/>
    </location>
    <ligand>
        <name>Zn(2+)</name>
        <dbReference type="ChEBI" id="CHEBI:29105"/>
        <label>2</label>
    </ligand>
</feature>
<organism evidence="8 9">
    <name type="scientific">Halobacillus yeomjeoni</name>
    <dbReference type="NCBI Taxonomy" id="311194"/>
    <lineage>
        <taxon>Bacteria</taxon>
        <taxon>Bacillati</taxon>
        <taxon>Bacillota</taxon>
        <taxon>Bacilli</taxon>
        <taxon>Bacillales</taxon>
        <taxon>Bacillaceae</taxon>
        <taxon>Halobacillus</taxon>
    </lineage>
</organism>
<dbReference type="PANTHER" id="PTHR43668">
    <property type="entry name" value="ALLANTOINASE"/>
    <property type="match status" value="1"/>
</dbReference>
<sequence>MKRKIINAKRLLNGKLESCEVLIEDSTIQAVEKRISAQADETIDAQGHMISAGFVDVHVHLREPGGEAKETIETGTMAAAKGGFTTVCAMPNTRPVPDSEEHLNRLLGKIETKANVRVLPYASITTRQLGEELVNMETLSSKGAFAFTDDGVGVQSAGTMYEAMQEAARLGKAIVAHCEDNSLVYGGVSHEGEVSRRLNLPGIMNAAESVQIARDVLLAEAAGCHYHVCHVSTKESVRVIRDAKRAGINVTAEVTPHHLLLNETSVQEDDALFKMNPPLRSKEDQQALIDGLLDGTIDCIATDHAPHTEEEKQQGFLGSPFGITGLETAFPLLYTYFVEKGTATLQQLIAWLTVHPSRIFQLPFGHLEAGAPADLTLIDLETKKPIDRRKLISKGKNSPFDGWAVKGWPVMTMVEGEIIWEEAKYETARA</sequence>
<dbReference type="EC" id="3.5.2.3" evidence="6"/>
<dbReference type="Proteomes" id="UP000614490">
    <property type="component" value="Unassembled WGS sequence"/>
</dbReference>
<feature type="binding site" evidence="6">
    <location>
        <position position="303"/>
    </location>
    <ligand>
        <name>Zn(2+)</name>
        <dbReference type="ChEBI" id="CHEBI:29105"/>
        <label>1</label>
    </ligand>
</feature>
<feature type="binding site" evidence="6">
    <location>
        <position position="307"/>
    </location>
    <ligand>
        <name>substrate</name>
    </ligand>
</feature>
<keyword evidence="5 6" id="KW-0665">Pyrimidine biosynthesis</keyword>
<gene>
    <name evidence="6" type="primary">pyrC</name>
    <name evidence="8" type="ORF">H0267_02515</name>
</gene>
<proteinExistence type="inferred from homology"/>
<comment type="catalytic activity">
    <reaction evidence="6">
        <text>(S)-dihydroorotate + H2O = N-carbamoyl-L-aspartate + H(+)</text>
        <dbReference type="Rhea" id="RHEA:24296"/>
        <dbReference type="ChEBI" id="CHEBI:15377"/>
        <dbReference type="ChEBI" id="CHEBI:15378"/>
        <dbReference type="ChEBI" id="CHEBI:30864"/>
        <dbReference type="ChEBI" id="CHEBI:32814"/>
        <dbReference type="EC" id="3.5.2.3"/>
    </reaction>
</comment>
<accession>A0A931MTX5</accession>
<dbReference type="HAMAP" id="MF_00220_B">
    <property type="entry name" value="PyrC_classI_B"/>
    <property type="match status" value="1"/>
</dbReference>
<comment type="function">
    <text evidence="1 6">Catalyzes the reversible cyclization of carbamoyl aspartate to dihydroorotate.</text>
</comment>
<dbReference type="GO" id="GO:0004151">
    <property type="term" value="F:dihydroorotase activity"/>
    <property type="evidence" value="ECO:0007669"/>
    <property type="project" value="UniProtKB-UniRule"/>
</dbReference>
<evidence type="ECO:0000256" key="6">
    <source>
        <dbReference type="HAMAP-Rule" id="MF_00220"/>
    </source>
</evidence>
<evidence type="ECO:0000256" key="3">
    <source>
        <dbReference type="ARBA" id="ARBA00022723"/>
    </source>
</evidence>
<feature type="binding site" evidence="6">
    <location>
        <position position="60"/>
    </location>
    <ligand>
        <name>Zn(2+)</name>
        <dbReference type="ChEBI" id="CHEBI:29105"/>
        <label>1</label>
    </ligand>
</feature>
<dbReference type="PROSITE" id="PS00483">
    <property type="entry name" value="DIHYDROOROTASE_2"/>
    <property type="match status" value="1"/>
</dbReference>
<keyword evidence="4 6" id="KW-0378">Hydrolase</keyword>
<evidence type="ECO:0000256" key="1">
    <source>
        <dbReference type="ARBA" id="ARBA00002368"/>
    </source>
</evidence>
<dbReference type="GO" id="GO:0004038">
    <property type="term" value="F:allantoinase activity"/>
    <property type="evidence" value="ECO:0007669"/>
    <property type="project" value="TreeGrafter"/>
</dbReference>
<keyword evidence="9" id="KW-1185">Reference proteome</keyword>
<dbReference type="GO" id="GO:0008270">
    <property type="term" value="F:zinc ion binding"/>
    <property type="evidence" value="ECO:0007669"/>
    <property type="project" value="UniProtKB-UniRule"/>
</dbReference>
<feature type="binding site" evidence="6">
    <location>
        <position position="276"/>
    </location>
    <ligand>
        <name>substrate</name>
    </ligand>
</feature>
<name>A0A931MTX5_9BACI</name>
<evidence type="ECO:0000256" key="2">
    <source>
        <dbReference type="ARBA" id="ARBA00010286"/>
    </source>
</evidence>
<dbReference type="SUPFAM" id="SSF51556">
    <property type="entry name" value="Metallo-dependent hydrolases"/>
    <property type="match status" value="1"/>
</dbReference>
<comment type="similarity">
    <text evidence="2 6">Belongs to the metallo-dependent hydrolases superfamily. DHOase family. Class I DHOase subfamily.</text>
</comment>
<dbReference type="SUPFAM" id="SSF51338">
    <property type="entry name" value="Composite domain of metallo-dependent hydrolases"/>
    <property type="match status" value="1"/>
</dbReference>
<dbReference type="NCBIfam" id="NF006837">
    <property type="entry name" value="PRK09357.1-2"/>
    <property type="match status" value="1"/>
</dbReference>
<evidence type="ECO:0000313" key="8">
    <source>
        <dbReference type="EMBL" id="MBH0229077.1"/>
    </source>
</evidence>
<reference evidence="8 9" key="1">
    <citation type="journal article" date="2005" name="Int. J. Syst. Evol. Microbiol.">
        <title>Halobacillus yeomjeoni sp. nov., isolated from a marine solar saltern in Korea.</title>
        <authorList>
            <person name="Yoon J.H."/>
            <person name="Kang S.J."/>
            <person name="Lee C.H."/>
            <person name="Oh H.W."/>
            <person name="Oh T.K."/>
        </authorList>
    </citation>
    <scope>NUCLEOTIDE SEQUENCE [LARGE SCALE GENOMIC DNA]</scope>
    <source>
        <strain evidence="8 9">KCTC 3957</strain>
    </source>
</reference>
<dbReference type="InterPro" id="IPR050138">
    <property type="entry name" value="DHOase/Allantoinase_Hydrolase"/>
</dbReference>
<keyword evidence="6" id="KW-0862">Zinc</keyword>
<dbReference type="InterPro" id="IPR032466">
    <property type="entry name" value="Metal_Hydrolase"/>
</dbReference>
<dbReference type="GO" id="GO:0044205">
    <property type="term" value="P:'de novo' UMP biosynthetic process"/>
    <property type="evidence" value="ECO:0007669"/>
    <property type="project" value="UniProtKB-UniRule"/>
</dbReference>
<dbReference type="GO" id="GO:0006145">
    <property type="term" value="P:purine nucleobase catabolic process"/>
    <property type="evidence" value="ECO:0007669"/>
    <property type="project" value="TreeGrafter"/>
</dbReference>
<dbReference type="RefSeq" id="WP_197315708.1">
    <property type="nucleotide sequence ID" value="NZ_JADZSC010000001.1"/>
</dbReference>
<evidence type="ECO:0000256" key="4">
    <source>
        <dbReference type="ARBA" id="ARBA00022801"/>
    </source>
</evidence>
<dbReference type="PANTHER" id="PTHR43668:SF2">
    <property type="entry name" value="ALLANTOINASE"/>
    <property type="match status" value="1"/>
</dbReference>
<evidence type="ECO:0000259" key="7">
    <source>
        <dbReference type="Pfam" id="PF12890"/>
    </source>
</evidence>
<feature type="binding site" evidence="6">
    <location>
        <begin position="60"/>
        <end position="62"/>
    </location>
    <ligand>
        <name>substrate</name>
    </ligand>
</feature>
<dbReference type="NCBIfam" id="TIGR00857">
    <property type="entry name" value="pyrC_multi"/>
    <property type="match status" value="1"/>
</dbReference>
<feature type="binding site" evidence="6">
    <location>
        <position position="92"/>
    </location>
    <ligand>
        <name>substrate</name>
    </ligand>
</feature>
<comment type="cofactor">
    <cofactor evidence="6">
        <name>Zn(2+)</name>
        <dbReference type="ChEBI" id="CHEBI:29105"/>
    </cofactor>
    <text evidence="6">Binds 2 Zn(2+) ions per subunit.</text>
</comment>
<feature type="active site" evidence="6">
    <location>
        <position position="303"/>
    </location>
</feature>
<dbReference type="PROSITE" id="PS00482">
    <property type="entry name" value="DIHYDROOROTASE_1"/>
    <property type="match status" value="1"/>
</dbReference>
<dbReference type="EMBL" id="JADZSC010000001">
    <property type="protein sequence ID" value="MBH0229077.1"/>
    <property type="molecule type" value="Genomic_DNA"/>
</dbReference>
<feature type="binding site" evidence="6">
    <location>
        <position position="58"/>
    </location>
    <ligand>
        <name>Zn(2+)</name>
        <dbReference type="ChEBI" id="CHEBI:29105"/>
        <label>1</label>
    </ligand>
</feature>
<evidence type="ECO:0000313" key="9">
    <source>
        <dbReference type="Proteomes" id="UP000614490"/>
    </source>
</evidence>
<feature type="binding site" evidence="6">
    <location>
        <begin position="321"/>
        <end position="322"/>
    </location>
    <ligand>
        <name>substrate</name>
    </ligand>
</feature>
<dbReference type="InterPro" id="IPR011059">
    <property type="entry name" value="Metal-dep_hydrolase_composite"/>
</dbReference>
<dbReference type="AlphaFoldDB" id="A0A931MTX5"/>
<evidence type="ECO:0000256" key="5">
    <source>
        <dbReference type="ARBA" id="ARBA00022975"/>
    </source>
</evidence>
<dbReference type="InterPro" id="IPR002195">
    <property type="entry name" value="Dihydroorotase_CS"/>
</dbReference>
<dbReference type="Gene3D" id="2.30.40.10">
    <property type="entry name" value="Urease, subunit C, domain 1"/>
    <property type="match status" value="1"/>
</dbReference>
<feature type="domain" description="Dihydroorotase catalytic" evidence="7">
    <location>
        <begin position="47"/>
        <end position="236"/>
    </location>
</feature>
<dbReference type="Gene3D" id="3.20.20.140">
    <property type="entry name" value="Metal-dependent hydrolases"/>
    <property type="match status" value="1"/>
</dbReference>
<comment type="pathway">
    <text evidence="6">Pyrimidine metabolism; UMP biosynthesis via de novo pathway; (S)-dihydroorotate from bicarbonate: step 3/3.</text>
</comment>
<comment type="caution">
    <text evidence="8">The sequence shown here is derived from an EMBL/GenBank/DDBJ whole genome shotgun (WGS) entry which is preliminary data.</text>
</comment>
<dbReference type="CDD" id="cd01317">
    <property type="entry name" value="DHOase_IIa"/>
    <property type="match status" value="1"/>
</dbReference>
<dbReference type="Pfam" id="PF12890">
    <property type="entry name" value="DHOase"/>
    <property type="match status" value="1"/>
</dbReference>
<dbReference type="InterPro" id="IPR004722">
    <property type="entry name" value="DHOase"/>
</dbReference>
<keyword evidence="3 6" id="KW-0479">Metal-binding</keyword>
<feature type="binding site" evidence="6">
    <location>
        <position position="150"/>
    </location>
    <ligand>
        <name>Zn(2+)</name>
        <dbReference type="ChEBI" id="CHEBI:29105"/>
        <label>2</label>
    </ligand>
</feature>
<protein>
    <recommendedName>
        <fullName evidence="6">Dihydroorotase</fullName>
        <shortName evidence="6">DHOase</shortName>
        <ecNumber evidence="6">3.5.2.3</ecNumber>
    </recommendedName>
</protein>